<feature type="transmembrane region" description="Helical" evidence="6">
    <location>
        <begin position="327"/>
        <end position="347"/>
    </location>
</feature>
<reference evidence="8" key="1">
    <citation type="submission" date="2020-11" db="EMBL/GenBank/DDBJ databases">
        <title>Genome of Flavobacterium soyangense.</title>
        <authorList>
            <person name="Liu Q."/>
            <person name="Xin Y.-H."/>
        </authorList>
    </citation>
    <scope>NUCLEOTIDE SEQUENCE</scope>
    <source>
        <strain evidence="8">CGMCC 1.13493</strain>
    </source>
</reference>
<comment type="caution">
    <text evidence="8">The sequence shown here is derived from an EMBL/GenBank/DDBJ whole genome shotgun (WGS) entry which is preliminary data.</text>
</comment>
<name>A0A930UDM9_9FLAO</name>
<evidence type="ECO:0000313" key="9">
    <source>
        <dbReference type="Proteomes" id="UP000646211"/>
    </source>
</evidence>
<dbReference type="Proteomes" id="UP000646211">
    <property type="component" value="Unassembled WGS sequence"/>
</dbReference>
<evidence type="ECO:0000259" key="7">
    <source>
        <dbReference type="Pfam" id="PF03553"/>
    </source>
</evidence>
<feature type="transmembrane region" description="Helical" evidence="6">
    <location>
        <begin position="143"/>
        <end position="160"/>
    </location>
</feature>
<comment type="subcellular location">
    <subcellularLocation>
        <location evidence="1">Cell membrane</location>
        <topology evidence="1">Multi-pass membrane protein</topology>
    </subcellularLocation>
</comment>
<feature type="transmembrane region" description="Helical" evidence="6">
    <location>
        <begin position="287"/>
        <end position="307"/>
    </location>
</feature>
<feature type="transmembrane region" description="Helical" evidence="6">
    <location>
        <begin position="100"/>
        <end position="123"/>
    </location>
</feature>
<dbReference type="InterPro" id="IPR018461">
    <property type="entry name" value="Na/H_Antiport_NhaC-like_C"/>
</dbReference>
<keyword evidence="5 6" id="KW-0472">Membrane</keyword>
<feature type="transmembrane region" description="Helical" evidence="6">
    <location>
        <begin position="46"/>
        <end position="62"/>
    </location>
</feature>
<evidence type="ECO:0000256" key="2">
    <source>
        <dbReference type="ARBA" id="ARBA00022475"/>
    </source>
</evidence>
<feature type="transmembrane region" description="Helical" evidence="6">
    <location>
        <begin position="399"/>
        <end position="419"/>
    </location>
</feature>
<feature type="transmembrane region" description="Helical" evidence="6">
    <location>
        <begin position="180"/>
        <end position="203"/>
    </location>
</feature>
<evidence type="ECO:0000256" key="1">
    <source>
        <dbReference type="ARBA" id="ARBA00004651"/>
    </source>
</evidence>
<feature type="transmembrane region" description="Helical" evidence="6">
    <location>
        <begin position="359"/>
        <end position="379"/>
    </location>
</feature>
<dbReference type="PANTHER" id="PTHR43478">
    <property type="entry name" value="NA+/H+ ANTIPORTER-RELATED"/>
    <property type="match status" value="1"/>
</dbReference>
<dbReference type="RefSeq" id="WP_194312195.1">
    <property type="nucleotide sequence ID" value="NZ_JADHEC010000020.1"/>
</dbReference>
<feature type="transmembrane region" description="Helical" evidence="6">
    <location>
        <begin position="451"/>
        <end position="469"/>
    </location>
</feature>
<feature type="transmembrane region" description="Helical" evidence="6">
    <location>
        <begin position="426"/>
        <end position="445"/>
    </location>
</feature>
<evidence type="ECO:0000256" key="6">
    <source>
        <dbReference type="SAM" id="Phobius"/>
    </source>
</evidence>
<gene>
    <name evidence="8" type="ORF">IR213_10105</name>
</gene>
<keyword evidence="4 6" id="KW-1133">Transmembrane helix</keyword>
<evidence type="ECO:0000256" key="4">
    <source>
        <dbReference type="ARBA" id="ARBA00022989"/>
    </source>
</evidence>
<protein>
    <recommendedName>
        <fullName evidence="7">Na+/H+ antiporter NhaC-like C-terminal domain-containing protein</fullName>
    </recommendedName>
</protein>
<keyword evidence="2" id="KW-1003">Cell membrane</keyword>
<dbReference type="EMBL" id="JADHEC010000020">
    <property type="protein sequence ID" value="MBF2708942.1"/>
    <property type="molecule type" value="Genomic_DNA"/>
</dbReference>
<organism evidence="8 9">
    <name type="scientific">Flavobacterium soyangense</name>
    <dbReference type="NCBI Taxonomy" id="2023265"/>
    <lineage>
        <taxon>Bacteria</taxon>
        <taxon>Pseudomonadati</taxon>
        <taxon>Bacteroidota</taxon>
        <taxon>Flavobacteriia</taxon>
        <taxon>Flavobacteriales</taxon>
        <taxon>Flavobacteriaceae</taxon>
        <taxon>Flavobacterium</taxon>
    </lineage>
</organism>
<keyword evidence="3 6" id="KW-0812">Transmembrane</keyword>
<sequence>MKSMKSVSTIIGVALLFLAAFCYFINWHALVPAFTVLGIAIITRKALEPLIIGCAIGFVLLAKQGGSKEWFPEGEGMIFPLNMFDGLFSSIARDAHDQGLIWVILVCILYGAFVQMVVASGGIKAVGKYSERHVKTKKQSLLMTYWLSFFFFLDDYFSALSVGNTMRPITDKFGVSRDKLALVLSFVCVPLTIIFPISTWTIFYGTQIAALKGGVMDSTGHAITSPIEAFMHTIPYNFSAWISLILGGLVVYGLFPDLKGIKDAENAVVIEEKKEKLNKKDKKEGKMVYFIMPLLILIFCTIFPYPWDFNYWGSGFTFSMDYIFGSIDALRGIATACVFVYLYFLIFKIVDFHKISDNFVKGLETITFVLAVLGFTYLLKDVQNALGFNEFVASHLEGISWLNSNTLPFIVFALVAWICWATGSNWGIYAILVPTTAILSAQVHADFWLTQGALASGTVWGAAACFFSDNRVLTAQSCKVDMMKHGISQFPYQLIIFVASSVVYLIAGFIL</sequence>
<proteinExistence type="predicted"/>
<feature type="domain" description="Na+/H+ antiporter NhaC-like C-terminal" evidence="7">
    <location>
        <begin position="222"/>
        <end position="509"/>
    </location>
</feature>
<dbReference type="GO" id="GO:0005886">
    <property type="term" value="C:plasma membrane"/>
    <property type="evidence" value="ECO:0007669"/>
    <property type="project" value="UniProtKB-SubCell"/>
</dbReference>
<dbReference type="Pfam" id="PF03553">
    <property type="entry name" value="Na_H_antiporter"/>
    <property type="match status" value="1"/>
</dbReference>
<accession>A0A930UDM9</accession>
<evidence type="ECO:0000256" key="5">
    <source>
        <dbReference type="ARBA" id="ARBA00023136"/>
    </source>
</evidence>
<dbReference type="AlphaFoldDB" id="A0A930UDM9"/>
<feature type="transmembrane region" description="Helical" evidence="6">
    <location>
        <begin position="490"/>
        <end position="510"/>
    </location>
</feature>
<keyword evidence="9" id="KW-1185">Reference proteome</keyword>
<dbReference type="PANTHER" id="PTHR43478:SF1">
    <property type="entry name" value="NA+_H+ ANTIPORTER NHAC-LIKE C-TERMINAL DOMAIN-CONTAINING PROTEIN"/>
    <property type="match status" value="1"/>
</dbReference>
<feature type="transmembrane region" description="Helical" evidence="6">
    <location>
        <begin position="238"/>
        <end position="255"/>
    </location>
</feature>
<evidence type="ECO:0000256" key="3">
    <source>
        <dbReference type="ARBA" id="ARBA00022692"/>
    </source>
</evidence>
<evidence type="ECO:0000313" key="8">
    <source>
        <dbReference type="EMBL" id="MBF2708942.1"/>
    </source>
</evidence>